<dbReference type="Gene3D" id="1.10.10.10">
    <property type="entry name" value="Winged helix-like DNA-binding domain superfamily/Winged helix DNA-binding domain"/>
    <property type="match status" value="1"/>
</dbReference>
<proteinExistence type="predicted"/>
<dbReference type="InterPro" id="IPR036388">
    <property type="entry name" value="WH-like_DNA-bd_sf"/>
</dbReference>
<name>A0ABV7VF45_9PROT</name>
<evidence type="ECO:0000259" key="1">
    <source>
        <dbReference type="Pfam" id="PF00126"/>
    </source>
</evidence>
<dbReference type="PANTHER" id="PTHR30432:SF1">
    <property type="entry name" value="DNA-BINDING TRANSCRIPTIONAL DUAL REGULATOR MODE"/>
    <property type="match status" value="1"/>
</dbReference>
<dbReference type="RefSeq" id="WP_379723999.1">
    <property type="nucleotide sequence ID" value="NZ_JBHRYJ010000001.1"/>
</dbReference>
<gene>
    <name evidence="2" type="ORF">ACFOOQ_07750</name>
</gene>
<dbReference type="SUPFAM" id="SSF46785">
    <property type="entry name" value="Winged helix' DNA-binding domain"/>
    <property type="match status" value="1"/>
</dbReference>
<dbReference type="InterPro" id="IPR000847">
    <property type="entry name" value="LysR_HTH_N"/>
</dbReference>
<dbReference type="InterPro" id="IPR036390">
    <property type="entry name" value="WH_DNA-bd_sf"/>
</dbReference>
<dbReference type="InterPro" id="IPR051815">
    <property type="entry name" value="Molybdate_resp_trans_reg"/>
</dbReference>
<sequence length="124" mass="13090">MPRAAAKPKSATYPRTRLRVYLAEDVMLGPGKADLLEGIAETGSIAAAGRRMGMSYKRAWMLVETLNGFFRQPLVAAATGGAKGGGAALTPLGVEVLARFRRMEAATVKACAAEIAALQKKRAK</sequence>
<keyword evidence="3" id="KW-1185">Reference proteome</keyword>
<dbReference type="Pfam" id="PF00126">
    <property type="entry name" value="HTH_1"/>
    <property type="match status" value="1"/>
</dbReference>
<evidence type="ECO:0000313" key="3">
    <source>
        <dbReference type="Proteomes" id="UP001595711"/>
    </source>
</evidence>
<protein>
    <submittedName>
        <fullName evidence="2">Winged helix-turn-helix domain-containing protein</fullName>
    </submittedName>
</protein>
<accession>A0ABV7VF45</accession>
<reference evidence="3" key="1">
    <citation type="journal article" date="2019" name="Int. J. Syst. Evol. Microbiol.">
        <title>The Global Catalogue of Microorganisms (GCM) 10K type strain sequencing project: providing services to taxonomists for standard genome sequencing and annotation.</title>
        <authorList>
            <consortium name="The Broad Institute Genomics Platform"/>
            <consortium name="The Broad Institute Genome Sequencing Center for Infectious Disease"/>
            <person name="Wu L."/>
            <person name="Ma J."/>
        </authorList>
    </citation>
    <scope>NUCLEOTIDE SEQUENCE [LARGE SCALE GENOMIC DNA]</scope>
    <source>
        <strain evidence="3">KCTC 42182</strain>
    </source>
</reference>
<dbReference type="PANTHER" id="PTHR30432">
    <property type="entry name" value="TRANSCRIPTIONAL REGULATOR MODE"/>
    <property type="match status" value="1"/>
</dbReference>
<dbReference type="EMBL" id="JBHRYJ010000001">
    <property type="protein sequence ID" value="MFC3675432.1"/>
    <property type="molecule type" value="Genomic_DNA"/>
</dbReference>
<comment type="caution">
    <text evidence="2">The sequence shown here is derived from an EMBL/GenBank/DDBJ whole genome shotgun (WGS) entry which is preliminary data.</text>
</comment>
<feature type="domain" description="HTH lysR-type" evidence="1">
    <location>
        <begin position="36"/>
        <end position="93"/>
    </location>
</feature>
<organism evidence="2 3">
    <name type="scientific">Ferrovibrio xuzhouensis</name>
    <dbReference type="NCBI Taxonomy" id="1576914"/>
    <lineage>
        <taxon>Bacteria</taxon>
        <taxon>Pseudomonadati</taxon>
        <taxon>Pseudomonadota</taxon>
        <taxon>Alphaproteobacteria</taxon>
        <taxon>Rhodospirillales</taxon>
        <taxon>Rhodospirillaceae</taxon>
        <taxon>Ferrovibrio</taxon>
    </lineage>
</organism>
<dbReference type="Proteomes" id="UP001595711">
    <property type="component" value="Unassembled WGS sequence"/>
</dbReference>
<evidence type="ECO:0000313" key="2">
    <source>
        <dbReference type="EMBL" id="MFC3675432.1"/>
    </source>
</evidence>